<protein>
    <recommendedName>
        <fullName evidence="7">Phytanoyl-CoA dioxygenase family protein</fullName>
    </recommendedName>
</protein>
<evidence type="ECO:0000256" key="4">
    <source>
        <dbReference type="ARBA" id="ARBA00023004"/>
    </source>
</evidence>
<gene>
    <name evidence="5" type="ORF">CTRI78_v003735</name>
</gene>
<dbReference type="PANTHER" id="PTHR20883:SF15">
    <property type="entry name" value="PHYTANOYL-COA DIOXYGENASE DOMAIN-CONTAINING PROTEIN 1"/>
    <property type="match status" value="1"/>
</dbReference>
<dbReference type="GO" id="GO:0046872">
    <property type="term" value="F:metal ion binding"/>
    <property type="evidence" value="ECO:0007669"/>
    <property type="project" value="UniProtKB-KW"/>
</dbReference>
<proteinExistence type="inferred from homology"/>
<keyword evidence="3" id="KW-0479">Metal-binding</keyword>
<evidence type="ECO:0000313" key="5">
    <source>
        <dbReference type="EMBL" id="TDZ65058.1"/>
    </source>
</evidence>
<dbReference type="SUPFAM" id="SSF51197">
    <property type="entry name" value="Clavaminate synthase-like"/>
    <property type="match status" value="1"/>
</dbReference>
<accession>A0A4R8RIQ9</accession>
<dbReference type="InterPro" id="IPR008775">
    <property type="entry name" value="Phytyl_CoA_dOase-like"/>
</dbReference>
<comment type="similarity">
    <text evidence="2">Belongs to the PhyH family.</text>
</comment>
<evidence type="ECO:0008006" key="7">
    <source>
        <dbReference type="Google" id="ProtNLM"/>
    </source>
</evidence>
<comment type="cofactor">
    <cofactor evidence="1">
        <name>Fe cation</name>
        <dbReference type="ChEBI" id="CHEBI:24875"/>
    </cofactor>
</comment>
<dbReference type="Proteomes" id="UP000295703">
    <property type="component" value="Unassembled WGS sequence"/>
</dbReference>
<dbReference type="EMBL" id="RYZW01000024">
    <property type="protein sequence ID" value="TDZ65058.1"/>
    <property type="molecule type" value="Genomic_DNA"/>
</dbReference>
<evidence type="ECO:0000256" key="3">
    <source>
        <dbReference type="ARBA" id="ARBA00022723"/>
    </source>
</evidence>
<dbReference type="AlphaFoldDB" id="A0A4R8RIQ9"/>
<name>A0A4R8RIQ9_COLTR</name>
<reference evidence="5 6" key="1">
    <citation type="submission" date="2018-12" db="EMBL/GenBank/DDBJ databases">
        <title>Genome sequence and assembly of Colletotrichum trifolii.</title>
        <authorList>
            <person name="Gan P."/>
            <person name="Shirasu K."/>
        </authorList>
    </citation>
    <scope>NUCLEOTIDE SEQUENCE [LARGE SCALE GENOMIC DNA]</scope>
    <source>
        <strain evidence="5 6">543-2</strain>
    </source>
</reference>
<comment type="caution">
    <text evidence="5">The sequence shown here is derived from an EMBL/GenBank/DDBJ whole genome shotgun (WGS) entry which is preliminary data.</text>
</comment>
<keyword evidence="6" id="KW-1185">Reference proteome</keyword>
<evidence type="ECO:0000313" key="6">
    <source>
        <dbReference type="Proteomes" id="UP000295703"/>
    </source>
</evidence>
<keyword evidence="4" id="KW-0408">Iron</keyword>
<dbReference type="PANTHER" id="PTHR20883">
    <property type="entry name" value="PHYTANOYL-COA DIOXYGENASE DOMAIN CONTAINING 1"/>
    <property type="match status" value="1"/>
</dbReference>
<organism evidence="5 6">
    <name type="scientific">Colletotrichum trifolii</name>
    <dbReference type="NCBI Taxonomy" id="5466"/>
    <lineage>
        <taxon>Eukaryota</taxon>
        <taxon>Fungi</taxon>
        <taxon>Dikarya</taxon>
        <taxon>Ascomycota</taxon>
        <taxon>Pezizomycotina</taxon>
        <taxon>Sordariomycetes</taxon>
        <taxon>Hypocreomycetidae</taxon>
        <taxon>Glomerellales</taxon>
        <taxon>Glomerellaceae</taxon>
        <taxon>Colletotrichum</taxon>
        <taxon>Colletotrichum orbiculare species complex</taxon>
    </lineage>
</organism>
<dbReference type="Gene3D" id="2.60.120.620">
    <property type="entry name" value="q2cbj1_9rhob like domain"/>
    <property type="match status" value="1"/>
</dbReference>
<dbReference type="STRING" id="5466.A0A4R8RIQ9"/>
<dbReference type="Pfam" id="PF05721">
    <property type="entry name" value="PhyH"/>
    <property type="match status" value="1"/>
</dbReference>
<evidence type="ECO:0000256" key="2">
    <source>
        <dbReference type="ARBA" id="ARBA00005830"/>
    </source>
</evidence>
<evidence type="ECO:0000256" key="1">
    <source>
        <dbReference type="ARBA" id="ARBA00001962"/>
    </source>
</evidence>
<sequence length="277" mass="30221">MSTQPPTDLKTLISHVETHGYVIIPDAFTPSEIDEAAAAIARLASDAASAGPAGGPNTGRTAFEGRNTKRIYALLNKSPAFYKFPVHPALTALNAHFLDRGFLLNAFHSVYIQPGEAPQALHHDDSVVSVPRPHRPFGTGVMVAIDDFTPSNGATVVIPGSHTWADRVPRREDTVPVVMPRGSAVFFLGTLWHGGGENVSRAERRSMTIQYCQPWVRPLENQVLAVDWDKLEGMPRGLVDMMGYGVGDPFIGYVDGIHPWKVAQRRLREARGRGGKL</sequence>